<reference evidence="3" key="1">
    <citation type="journal article" date="2019" name="Int. J. Syst. Evol. Microbiol.">
        <title>The Global Catalogue of Microorganisms (GCM) 10K type strain sequencing project: providing services to taxonomists for standard genome sequencing and annotation.</title>
        <authorList>
            <consortium name="The Broad Institute Genomics Platform"/>
            <consortium name="The Broad Institute Genome Sequencing Center for Infectious Disease"/>
            <person name="Wu L."/>
            <person name="Ma J."/>
        </authorList>
    </citation>
    <scope>NUCLEOTIDE SEQUENCE [LARGE SCALE GENOMIC DNA]</scope>
    <source>
        <strain evidence="3">CCM 7224</strain>
    </source>
</reference>
<organism evidence="2 3">
    <name type="scientific">Streptomyces mauvecolor</name>
    <dbReference type="NCBI Taxonomy" id="58345"/>
    <lineage>
        <taxon>Bacteria</taxon>
        <taxon>Bacillati</taxon>
        <taxon>Actinomycetota</taxon>
        <taxon>Actinomycetes</taxon>
        <taxon>Kitasatosporales</taxon>
        <taxon>Streptomycetaceae</taxon>
        <taxon>Streptomyces</taxon>
    </lineage>
</organism>
<feature type="region of interest" description="Disordered" evidence="1">
    <location>
        <begin position="1"/>
        <end position="59"/>
    </location>
</feature>
<keyword evidence="3" id="KW-1185">Reference proteome</keyword>
<comment type="caution">
    <text evidence="2">The sequence shown here is derived from an EMBL/GenBank/DDBJ whole genome shotgun (WGS) entry which is preliminary data.</text>
</comment>
<feature type="compositionally biased region" description="Basic and acidic residues" evidence="1">
    <location>
        <begin position="100"/>
        <end position="115"/>
    </location>
</feature>
<feature type="region of interest" description="Disordered" evidence="1">
    <location>
        <begin position="86"/>
        <end position="115"/>
    </location>
</feature>
<sequence>MTKNGDAFPGAGGFRSTRRPKCEHLTGPPLNGTARRCAGEGEGPGGPGQRATPLGDTGGTLADRLAHLAAYDPGETSPYAKEIQLRTPASADGQPTVLRPEFEATSRHQGADTSQ</sequence>
<dbReference type="Proteomes" id="UP001595834">
    <property type="component" value="Unassembled WGS sequence"/>
</dbReference>
<evidence type="ECO:0000256" key="1">
    <source>
        <dbReference type="SAM" id="MobiDB-lite"/>
    </source>
</evidence>
<dbReference type="EMBL" id="JBHSIZ010000036">
    <property type="protein sequence ID" value="MFC4960076.1"/>
    <property type="molecule type" value="Genomic_DNA"/>
</dbReference>
<evidence type="ECO:0000313" key="2">
    <source>
        <dbReference type="EMBL" id="MFC4960076.1"/>
    </source>
</evidence>
<evidence type="ECO:0000313" key="3">
    <source>
        <dbReference type="Proteomes" id="UP001595834"/>
    </source>
</evidence>
<accession>A0ABV9UWP1</accession>
<gene>
    <name evidence="2" type="ORF">ACFPFX_27655</name>
</gene>
<proteinExistence type="predicted"/>
<dbReference type="RefSeq" id="WP_344373735.1">
    <property type="nucleotide sequence ID" value="NZ_BAAASQ010000008.1"/>
</dbReference>
<protein>
    <submittedName>
        <fullName evidence="2">Uncharacterized protein</fullName>
    </submittedName>
</protein>
<name>A0ABV9UWP1_9ACTN</name>